<dbReference type="SUPFAM" id="SSF51735">
    <property type="entry name" value="NAD(P)-binding Rossmann-fold domains"/>
    <property type="match status" value="1"/>
</dbReference>
<dbReference type="CDD" id="cd05325">
    <property type="entry name" value="carb_red_sniffer_like_SDR_c"/>
    <property type="match status" value="1"/>
</dbReference>
<evidence type="ECO:0000256" key="3">
    <source>
        <dbReference type="ARBA" id="ARBA00023002"/>
    </source>
</evidence>
<keyword evidence="2" id="KW-0521">NADP</keyword>
<gene>
    <name evidence="4" type="ORF">L207DRAFT_544264</name>
</gene>
<evidence type="ECO:0000313" key="5">
    <source>
        <dbReference type="Proteomes" id="UP000235786"/>
    </source>
</evidence>
<keyword evidence="3" id="KW-0560">Oxidoreductase</keyword>
<dbReference type="InterPro" id="IPR051468">
    <property type="entry name" value="Fungal_SecMetab_SDRs"/>
</dbReference>
<dbReference type="GO" id="GO:0005737">
    <property type="term" value="C:cytoplasm"/>
    <property type="evidence" value="ECO:0007669"/>
    <property type="project" value="TreeGrafter"/>
</dbReference>
<comment type="similarity">
    <text evidence="1">Belongs to the short-chain dehydrogenases/reductases (SDR) family.</text>
</comment>
<sequence>MASTKVYLITGANRGLGRGLLEALIQRPNTTIIAGVRNLSHPTVKSLEALPTGAGSKVIPVIINSTDDSSAQKAIEVLQTQHGITKIDTVIANAGISNYYGPATVTPINEARDHFEVNVVGTLALFQATWPLLKLSASPMFVALSTGIASIGDMETLPLPATAYGMSKVAVNYMVRKIHFENPELVAFVISPGWVQTEMGNMGANAAGMEKAPVTLEQSITGMLSKIDHATRESTSGTFQSFDEAKYNW</sequence>
<accession>A0A2J6RLI2</accession>
<name>A0A2J6RLI2_HYAVF</name>
<dbReference type="PANTHER" id="PTHR43544:SF7">
    <property type="entry name" value="NADB-LER2"/>
    <property type="match status" value="1"/>
</dbReference>
<organism evidence="4 5">
    <name type="scientific">Hyaloscypha variabilis (strain UAMH 11265 / GT02V1 / F)</name>
    <name type="common">Meliniomyces variabilis</name>
    <dbReference type="NCBI Taxonomy" id="1149755"/>
    <lineage>
        <taxon>Eukaryota</taxon>
        <taxon>Fungi</taxon>
        <taxon>Dikarya</taxon>
        <taxon>Ascomycota</taxon>
        <taxon>Pezizomycotina</taxon>
        <taxon>Leotiomycetes</taxon>
        <taxon>Helotiales</taxon>
        <taxon>Hyaloscyphaceae</taxon>
        <taxon>Hyaloscypha</taxon>
        <taxon>Hyaloscypha variabilis</taxon>
    </lineage>
</organism>
<evidence type="ECO:0000313" key="4">
    <source>
        <dbReference type="EMBL" id="PMD39372.1"/>
    </source>
</evidence>
<dbReference type="InterPro" id="IPR002347">
    <property type="entry name" value="SDR_fam"/>
</dbReference>
<dbReference type="PANTHER" id="PTHR43544">
    <property type="entry name" value="SHORT-CHAIN DEHYDROGENASE/REDUCTASE"/>
    <property type="match status" value="1"/>
</dbReference>
<dbReference type="AlphaFoldDB" id="A0A2J6RLI2"/>
<protein>
    <submittedName>
        <fullName evidence="4">NAD(P)-binding protein</fullName>
    </submittedName>
</protein>
<reference evidence="4 5" key="1">
    <citation type="submission" date="2016-04" db="EMBL/GenBank/DDBJ databases">
        <title>A degradative enzymes factory behind the ericoid mycorrhizal symbiosis.</title>
        <authorList>
            <consortium name="DOE Joint Genome Institute"/>
            <person name="Martino E."/>
            <person name="Morin E."/>
            <person name="Grelet G."/>
            <person name="Kuo A."/>
            <person name="Kohler A."/>
            <person name="Daghino S."/>
            <person name="Barry K."/>
            <person name="Choi C."/>
            <person name="Cichocki N."/>
            <person name="Clum A."/>
            <person name="Copeland A."/>
            <person name="Hainaut M."/>
            <person name="Haridas S."/>
            <person name="Labutti K."/>
            <person name="Lindquist E."/>
            <person name="Lipzen A."/>
            <person name="Khouja H.-R."/>
            <person name="Murat C."/>
            <person name="Ohm R."/>
            <person name="Olson A."/>
            <person name="Spatafora J."/>
            <person name="Veneault-Fourrey C."/>
            <person name="Henrissat B."/>
            <person name="Grigoriev I."/>
            <person name="Martin F."/>
            <person name="Perotto S."/>
        </authorList>
    </citation>
    <scope>NUCLEOTIDE SEQUENCE [LARGE SCALE GENOMIC DNA]</scope>
    <source>
        <strain evidence="4 5">F</strain>
    </source>
</reference>
<evidence type="ECO:0000256" key="1">
    <source>
        <dbReference type="ARBA" id="ARBA00006484"/>
    </source>
</evidence>
<dbReference type="OrthoDB" id="9876299at2759"/>
<keyword evidence="5" id="KW-1185">Reference proteome</keyword>
<dbReference type="InterPro" id="IPR036291">
    <property type="entry name" value="NAD(P)-bd_dom_sf"/>
</dbReference>
<dbReference type="Proteomes" id="UP000235786">
    <property type="component" value="Unassembled WGS sequence"/>
</dbReference>
<evidence type="ECO:0000256" key="2">
    <source>
        <dbReference type="ARBA" id="ARBA00022857"/>
    </source>
</evidence>
<dbReference type="PRINTS" id="PR00081">
    <property type="entry name" value="GDHRDH"/>
</dbReference>
<dbReference type="EMBL" id="KZ613946">
    <property type="protein sequence ID" value="PMD39372.1"/>
    <property type="molecule type" value="Genomic_DNA"/>
</dbReference>
<dbReference type="Gene3D" id="3.40.50.720">
    <property type="entry name" value="NAD(P)-binding Rossmann-like Domain"/>
    <property type="match status" value="1"/>
</dbReference>
<proteinExistence type="inferred from homology"/>
<dbReference type="GO" id="GO:0016491">
    <property type="term" value="F:oxidoreductase activity"/>
    <property type="evidence" value="ECO:0007669"/>
    <property type="project" value="UniProtKB-KW"/>
</dbReference>
<dbReference type="Pfam" id="PF00106">
    <property type="entry name" value="adh_short"/>
    <property type="match status" value="1"/>
</dbReference>